<dbReference type="GO" id="GO:0009897">
    <property type="term" value="C:external side of plasma membrane"/>
    <property type="evidence" value="ECO:0007669"/>
    <property type="project" value="TreeGrafter"/>
</dbReference>
<dbReference type="InterPro" id="IPR036179">
    <property type="entry name" value="Ig-like_dom_sf"/>
</dbReference>
<proteinExistence type="inferred from homology"/>
<comment type="subcellular location">
    <subcellularLocation>
        <location evidence="1">Membrane</location>
        <topology evidence="1">Single-pass type I membrane protein</topology>
    </subcellularLocation>
</comment>
<feature type="domain" description="B30.2/SPRY" evidence="11">
    <location>
        <begin position="292"/>
        <end position="490"/>
    </location>
</feature>
<evidence type="ECO:0000256" key="7">
    <source>
        <dbReference type="ARBA" id="ARBA00023319"/>
    </source>
</evidence>
<accession>A0A8C7BJT0</accession>
<dbReference type="PROSITE" id="PS50835">
    <property type="entry name" value="IG_LIKE"/>
    <property type="match status" value="2"/>
</dbReference>
<feature type="coiled-coil region" evidence="8">
    <location>
        <begin position="272"/>
        <end position="299"/>
    </location>
</feature>
<dbReference type="InterPro" id="IPR013783">
    <property type="entry name" value="Ig-like_fold"/>
</dbReference>
<dbReference type="InterPro" id="IPR001870">
    <property type="entry name" value="B30.2/SPRY"/>
</dbReference>
<dbReference type="InterPro" id="IPR007110">
    <property type="entry name" value="Ig-like_dom"/>
</dbReference>
<dbReference type="FunFam" id="2.60.120.920:FF:000086">
    <property type="entry name" value="Butyrophilin-like protein 1"/>
    <property type="match status" value="1"/>
</dbReference>
<evidence type="ECO:0000256" key="9">
    <source>
        <dbReference type="SAM" id="Phobius"/>
    </source>
</evidence>
<feature type="domain" description="Ig-like" evidence="12">
    <location>
        <begin position="40"/>
        <end position="134"/>
    </location>
</feature>
<feature type="transmembrane region" description="Helical" evidence="9">
    <location>
        <begin position="245"/>
        <end position="266"/>
    </location>
</feature>
<evidence type="ECO:0000256" key="5">
    <source>
        <dbReference type="ARBA" id="ARBA00022989"/>
    </source>
</evidence>
<keyword evidence="5 9" id="KW-1133">Transmembrane helix</keyword>
<dbReference type="InterPro" id="IPR013106">
    <property type="entry name" value="Ig_V-set"/>
</dbReference>
<dbReference type="AlphaFoldDB" id="A0A8C7BJT0"/>
<dbReference type="SMART" id="SM00406">
    <property type="entry name" value="IGv"/>
    <property type="match status" value="1"/>
</dbReference>
<dbReference type="InterPro" id="IPR050504">
    <property type="entry name" value="IgSF_BTN/MOG"/>
</dbReference>
<dbReference type="InterPro" id="IPR003599">
    <property type="entry name" value="Ig_sub"/>
</dbReference>
<keyword evidence="3 9" id="KW-0812">Transmembrane</keyword>
<dbReference type="PANTHER" id="PTHR24100:SF134">
    <property type="entry name" value="BUTYROPHILIN-LIKE PROTEIN 1"/>
    <property type="match status" value="1"/>
</dbReference>
<dbReference type="GO" id="GO:0005102">
    <property type="term" value="F:signaling receptor binding"/>
    <property type="evidence" value="ECO:0007669"/>
    <property type="project" value="TreeGrafter"/>
</dbReference>
<evidence type="ECO:0000256" key="3">
    <source>
        <dbReference type="ARBA" id="ARBA00022692"/>
    </source>
</evidence>
<dbReference type="Gene3D" id="2.60.120.920">
    <property type="match status" value="1"/>
</dbReference>
<reference evidence="13" key="1">
    <citation type="submission" date="2025-08" db="UniProtKB">
        <authorList>
            <consortium name="Ensembl"/>
        </authorList>
    </citation>
    <scope>IDENTIFICATION</scope>
</reference>
<evidence type="ECO:0000259" key="12">
    <source>
        <dbReference type="PROSITE" id="PS50835"/>
    </source>
</evidence>
<evidence type="ECO:0000256" key="10">
    <source>
        <dbReference type="SAM" id="SignalP"/>
    </source>
</evidence>
<dbReference type="Pfam" id="PF00622">
    <property type="entry name" value="SPRY"/>
    <property type="match status" value="1"/>
</dbReference>
<dbReference type="Proteomes" id="UP000694425">
    <property type="component" value="Unplaced"/>
</dbReference>
<dbReference type="InterPro" id="IPR003879">
    <property type="entry name" value="Butyrophylin_SPRY"/>
</dbReference>
<dbReference type="GO" id="GO:0050852">
    <property type="term" value="P:T cell receptor signaling pathway"/>
    <property type="evidence" value="ECO:0007669"/>
    <property type="project" value="TreeGrafter"/>
</dbReference>
<protein>
    <recommendedName>
        <fullName evidence="15">Butyrophilin-like protein 1</fullName>
    </recommendedName>
</protein>
<dbReference type="CDD" id="cd00096">
    <property type="entry name" value="Ig"/>
    <property type="match status" value="1"/>
</dbReference>
<evidence type="ECO:0000313" key="14">
    <source>
        <dbReference type="Proteomes" id="UP000694425"/>
    </source>
</evidence>
<dbReference type="InterPro" id="IPR013320">
    <property type="entry name" value="ConA-like_dom_sf"/>
</dbReference>
<evidence type="ECO:0000256" key="4">
    <source>
        <dbReference type="ARBA" id="ARBA00022729"/>
    </source>
</evidence>
<evidence type="ECO:0000259" key="11">
    <source>
        <dbReference type="PROSITE" id="PS50188"/>
    </source>
</evidence>
<dbReference type="SUPFAM" id="SSF49899">
    <property type="entry name" value="Concanavalin A-like lectins/glucanases"/>
    <property type="match status" value="1"/>
</dbReference>
<evidence type="ECO:0000313" key="13">
    <source>
        <dbReference type="Ensembl" id="ENSNVIP00000022333.1"/>
    </source>
</evidence>
<evidence type="ECO:0000256" key="8">
    <source>
        <dbReference type="SAM" id="Coils"/>
    </source>
</evidence>
<comment type="similarity">
    <text evidence="2">Belongs to the immunoglobulin superfamily. BTN/MOG family.</text>
</comment>
<dbReference type="SMART" id="SM00409">
    <property type="entry name" value="IG"/>
    <property type="match status" value="1"/>
</dbReference>
<keyword evidence="7" id="KW-0393">Immunoglobulin domain</keyword>
<keyword evidence="6 9" id="KW-0472">Membrane</keyword>
<dbReference type="Ensembl" id="ENSNVIT00000025995.1">
    <property type="protein sequence ID" value="ENSNVIP00000022333.1"/>
    <property type="gene ID" value="ENSNVIG00000017427.1"/>
</dbReference>
<feature type="chain" id="PRO_5034651289" description="Butyrophilin-like protein 1" evidence="10">
    <location>
        <begin position="26"/>
        <end position="490"/>
    </location>
</feature>
<evidence type="ECO:0008006" key="15">
    <source>
        <dbReference type="Google" id="ProtNLM"/>
    </source>
</evidence>
<feature type="domain" description="Ig-like" evidence="12">
    <location>
        <begin position="145"/>
        <end position="231"/>
    </location>
</feature>
<dbReference type="GO" id="GO:0001817">
    <property type="term" value="P:regulation of cytokine production"/>
    <property type="evidence" value="ECO:0007669"/>
    <property type="project" value="TreeGrafter"/>
</dbReference>
<keyword evidence="8" id="KW-0175">Coiled coil</keyword>
<dbReference type="FunFam" id="2.60.40.10:FF:000088">
    <property type="entry name" value="Butyrophilin subfamily 1 member A1"/>
    <property type="match status" value="1"/>
</dbReference>
<dbReference type="PRINTS" id="PR01407">
    <property type="entry name" value="BUTYPHLNCDUF"/>
</dbReference>
<dbReference type="FunFam" id="2.60.40.10:FF:000208">
    <property type="entry name" value="Butyrophilin subfamily 1 member A1"/>
    <property type="match status" value="1"/>
</dbReference>
<evidence type="ECO:0000256" key="1">
    <source>
        <dbReference type="ARBA" id="ARBA00004479"/>
    </source>
</evidence>
<dbReference type="InterPro" id="IPR053896">
    <property type="entry name" value="BTN3A2-like_Ig-C"/>
</dbReference>
<keyword evidence="4 10" id="KW-0732">Signal</keyword>
<dbReference type="SUPFAM" id="SSF48726">
    <property type="entry name" value="Immunoglobulin"/>
    <property type="match status" value="2"/>
</dbReference>
<name>A0A8C7BJT0_NEOVI</name>
<evidence type="ECO:0000256" key="6">
    <source>
        <dbReference type="ARBA" id="ARBA00023136"/>
    </source>
</evidence>
<dbReference type="PROSITE" id="PS50188">
    <property type="entry name" value="B302_SPRY"/>
    <property type="match status" value="1"/>
</dbReference>
<dbReference type="SMART" id="SM00449">
    <property type="entry name" value="SPRY"/>
    <property type="match status" value="1"/>
</dbReference>
<keyword evidence="14" id="KW-1185">Reference proteome</keyword>
<reference evidence="13" key="2">
    <citation type="submission" date="2025-09" db="UniProtKB">
        <authorList>
            <consortium name="Ensembl"/>
        </authorList>
    </citation>
    <scope>IDENTIFICATION</scope>
</reference>
<dbReference type="Gene3D" id="2.60.40.10">
    <property type="entry name" value="Immunoglobulins"/>
    <property type="match status" value="2"/>
</dbReference>
<dbReference type="PANTHER" id="PTHR24100">
    <property type="entry name" value="BUTYROPHILIN"/>
    <property type="match status" value="1"/>
</dbReference>
<dbReference type="Pfam" id="PF07686">
    <property type="entry name" value="V-set"/>
    <property type="match status" value="1"/>
</dbReference>
<organism evidence="13 14">
    <name type="scientific">Neovison vison</name>
    <name type="common">American mink</name>
    <name type="synonym">Mustela vison</name>
    <dbReference type="NCBI Taxonomy" id="452646"/>
    <lineage>
        <taxon>Eukaryota</taxon>
        <taxon>Metazoa</taxon>
        <taxon>Chordata</taxon>
        <taxon>Craniata</taxon>
        <taxon>Vertebrata</taxon>
        <taxon>Euteleostomi</taxon>
        <taxon>Mammalia</taxon>
        <taxon>Eutheria</taxon>
        <taxon>Laurasiatheria</taxon>
        <taxon>Carnivora</taxon>
        <taxon>Caniformia</taxon>
        <taxon>Musteloidea</taxon>
        <taxon>Mustelidae</taxon>
        <taxon>Mustelinae</taxon>
        <taxon>Neogale</taxon>
    </lineage>
</organism>
<dbReference type="CDD" id="cd05713">
    <property type="entry name" value="IgV_MOG_like"/>
    <property type="match status" value="1"/>
</dbReference>
<dbReference type="InterPro" id="IPR043136">
    <property type="entry name" value="B30.2/SPRY_sf"/>
</dbReference>
<sequence length="490" mass="55825">KMVVSADSSPAGFFLLLLLLQVSTWFSVKGPDEPIMVLLGADATLPCQLSPEQSAAHMHIRWYRNQLSPAVFVYQNGQEQGGEQMLEYRGRTEFVRDSINKGGVALLIQHVRASDHGQYWCHFMDGQSSQEAIVQLHVIGLGSAPHVRMMGPEDGGIRVLCSADGWFPKPRVQWSDMMGVNLQSLSEFQTQDEDGLFCVEASLVVTDSSLGNVTCSVQNPLSGQEKASAIFLPEPFFPRMDPWKAALAGTVPVLMLFLLGISYTGWRKHQAKEREVKKKQRESRERDQIKNEKETVLKAKDWKKAWLYPGKLLSGLANVTINQEIHQNNCDPESKENFREETQDLSHSDKRGDCNLITLNQQGFTSGRHYWEVDIKDTDEWTLGIYEKLTGKSGLSTNLQKKKFRVLEKKGCKCRALIYGPQGFFLKKDLKIEKYPQKIVIFLDYEDKDVSFYDMIQGTHIFSFTQERFTGSLYPYFNIKSMEHSPHEQY</sequence>
<dbReference type="GeneTree" id="ENSGT00940000162079"/>
<feature type="signal peptide" evidence="10">
    <location>
        <begin position="1"/>
        <end position="25"/>
    </location>
</feature>
<dbReference type="InterPro" id="IPR003877">
    <property type="entry name" value="SPRY_dom"/>
</dbReference>
<dbReference type="Pfam" id="PF22705">
    <property type="entry name" value="C2-set_3"/>
    <property type="match status" value="1"/>
</dbReference>
<evidence type="ECO:0000256" key="2">
    <source>
        <dbReference type="ARBA" id="ARBA00007591"/>
    </source>
</evidence>